<evidence type="ECO:0000256" key="3">
    <source>
        <dbReference type="ARBA" id="ARBA00023326"/>
    </source>
</evidence>
<dbReference type="Proteomes" id="UP001229421">
    <property type="component" value="Unassembled WGS sequence"/>
</dbReference>
<dbReference type="EC" id="3.2.1.2" evidence="4"/>
<name>A0AAD8KC63_TARER</name>
<evidence type="ECO:0000313" key="5">
    <source>
        <dbReference type="EMBL" id="KAK1420194.1"/>
    </source>
</evidence>
<dbReference type="GO" id="GO:0000272">
    <property type="term" value="P:polysaccharide catabolic process"/>
    <property type="evidence" value="ECO:0007669"/>
    <property type="project" value="UniProtKB-KW"/>
</dbReference>
<comment type="catalytic activity">
    <reaction evidence="4">
        <text>Hydrolysis of (1-&gt;4)-alpha-D-glucosidic linkages in polysaccharides so as to remove successive maltose units from the non-reducing ends of the chains.</text>
        <dbReference type="EC" id="3.2.1.2"/>
    </reaction>
</comment>
<organism evidence="5 6">
    <name type="scientific">Tagetes erecta</name>
    <name type="common">African marigold</name>
    <dbReference type="NCBI Taxonomy" id="13708"/>
    <lineage>
        <taxon>Eukaryota</taxon>
        <taxon>Viridiplantae</taxon>
        <taxon>Streptophyta</taxon>
        <taxon>Embryophyta</taxon>
        <taxon>Tracheophyta</taxon>
        <taxon>Spermatophyta</taxon>
        <taxon>Magnoliopsida</taxon>
        <taxon>eudicotyledons</taxon>
        <taxon>Gunneridae</taxon>
        <taxon>Pentapetalae</taxon>
        <taxon>asterids</taxon>
        <taxon>campanulids</taxon>
        <taxon>Asterales</taxon>
        <taxon>Asteraceae</taxon>
        <taxon>Asteroideae</taxon>
        <taxon>Heliantheae alliance</taxon>
        <taxon>Tageteae</taxon>
        <taxon>Tagetes</taxon>
    </lineage>
</organism>
<evidence type="ECO:0000313" key="6">
    <source>
        <dbReference type="Proteomes" id="UP001229421"/>
    </source>
</evidence>
<proteinExistence type="inferred from homology"/>
<dbReference type="GO" id="GO:0016161">
    <property type="term" value="F:beta-amylase activity"/>
    <property type="evidence" value="ECO:0007669"/>
    <property type="project" value="UniProtKB-EC"/>
</dbReference>
<protein>
    <recommendedName>
        <fullName evidence="4">Beta-amylase</fullName>
        <ecNumber evidence="4">3.2.1.2</ecNumber>
    </recommendedName>
</protein>
<evidence type="ECO:0000256" key="4">
    <source>
        <dbReference type="RuleBase" id="RU000509"/>
    </source>
</evidence>
<keyword evidence="4" id="KW-0378">Hydrolase</keyword>
<dbReference type="PANTHER" id="PTHR31352:SF58">
    <property type="entry name" value="BETA-AMYLASE 2, CHLOROPLASTIC"/>
    <property type="match status" value="1"/>
</dbReference>
<dbReference type="InterPro" id="IPR001554">
    <property type="entry name" value="Glyco_hydro_14"/>
</dbReference>
<dbReference type="PRINTS" id="PR00750">
    <property type="entry name" value="BETAAMYLASE"/>
</dbReference>
<dbReference type="EMBL" id="JAUHHV010000006">
    <property type="protein sequence ID" value="KAK1420194.1"/>
    <property type="molecule type" value="Genomic_DNA"/>
</dbReference>
<dbReference type="InterPro" id="IPR017853">
    <property type="entry name" value="GH"/>
</dbReference>
<comment type="similarity">
    <text evidence="1 4">Belongs to the glycosyl hydrolase 14 family.</text>
</comment>
<accession>A0AAD8KC63</accession>
<dbReference type="PANTHER" id="PTHR31352">
    <property type="entry name" value="BETA-AMYLASE 1, CHLOROPLASTIC"/>
    <property type="match status" value="1"/>
</dbReference>
<keyword evidence="6" id="KW-1185">Reference proteome</keyword>
<keyword evidence="4" id="KW-0326">Glycosidase</keyword>
<sequence>MRIPWSKRKLSHISRLSRKTLINRSCRRELPSPLPKERPPTSELLKEERDFSGTSHVFVYVMLPSRIINMECELVNPDGLMDQLKQLKSIGVDGVSVNTWWGIVEANNPRDYNWDGYKQLFRMVLEAGFNKIQVVMSFHECDDHDPHISLPKWIKEIGQQNPDIYFTDKDGRRNPECLSWGIDDEPVLKGRTAVEVLIIVC</sequence>
<reference evidence="5" key="1">
    <citation type="journal article" date="2023" name="bioRxiv">
        <title>Improved chromosome-level genome assembly for marigold (Tagetes erecta).</title>
        <authorList>
            <person name="Jiang F."/>
            <person name="Yuan L."/>
            <person name="Wang S."/>
            <person name="Wang H."/>
            <person name="Xu D."/>
            <person name="Wang A."/>
            <person name="Fan W."/>
        </authorList>
    </citation>
    <scope>NUCLEOTIDE SEQUENCE</scope>
    <source>
        <strain evidence="5">WSJ</strain>
        <tissue evidence="5">Leaf</tissue>
    </source>
</reference>
<dbReference type="Pfam" id="PF01373">
    <property type="entry name" value="Glyco_hydro_14"/>
    <property type="match status" value="1"/>
</dbReference>
<dbReference type="Gene3D" id="3.20.20.80">
    <property type="entry name" value="Glycosidases"/>
    <property type="match status" value="1"/>
</dbReference>
<keyword evidence="2 4" id="KW-0119">Carbohydrate metabolism</keyword>
<evidence type="ECO:0000256" key="2">
    <source>
        <dbReference type="ARBA" id="ARBA00023277"/>
    </source>
</evidence>
<dbReference type="AlphaFoldDB" id="A0AAD8KC63"/>
<gene>
    <name evidence="5" type="ORF">QVD17_21586</name>
</gene>
<keyword evidence="3 4" id="KW-0624">Polysaccharide degradation</keyword>
<comment type="caution">
    <text evidence="5">The sequence shown here is derived from an EMBL/GenBank/DDBJ whole genome shotgun (WGS) entry which is preliminary data.</text>
</comment>
<dbReference type="SUPFAM" id="SSF51445">
    <property type="entry name" value="(Trans)glycosidases"/>
    <property type="match status" value="1"/>
</dbReference>
<evidence type="ECO:0000256" key="1">
    <source>
        <dbReference type="ARBA" id="ARBA00005652"/>
    </source>
</evidence>